<accession>A0A2P7BPH8</accession>
<dbReference type="EMBL" id="PGGO01000009">
    <property type="protein sequence ID" value="PSH68335.1"/>
    <property type="molecule type" value="Genomic_DNA"/>
</dbReference>
<keyword evidence="6" id="KW-1185">Reference proteome</keyword>
<feature type="transmembrane region" description="Helical" evidence="3">
    <location>
        <begin position="754"/>
        <end position="771"/>
    </location>
</feature>
<evidence type="ECO:0000256" key="3">
    <source>
        <dbReference type="SAM" id="Phobius"/>
    </source>
</evidence>
<feature type="transmembrane region" description="Helical" evidence="3">
    <location>
        <begin position="705"/>
        <end position="723"/>
    </location>
</feature>
<dbReference type="AlphaFoldDB" id="A0A2P7BPH8"/>
<dbReference type="InterPro" id="IPR045851">
    <property type="entry name" value="AMP-bd_C_sf"/>
</dbReference>
<name>A0A2P7BPH8_9HYPH</name>
<evidence type="ECO:0000259" key="4">
    <source>
        <dbReference type="Pfam" id="PF00501"/>
    </source>
</evidence>
<dbReference type="Gene3D" id="3.40.50.12780">
    <property type="entry name" value="N-terminal domain of ligase-like"/>
    <property type="match status" value="1"/>
</dbReference>
<feature type="transmembrane region" description="Helical" evidence="3">
    <location>
        <begin position="643"/>
        <end position="664"/>
    </location>
</feature>
<sequence length="868" mass="95643">MGIAMVPFFVERLSAGGNLSALIFPDRAAITYEQLAARVARQASGFGTEKRLIAIDASLSEHAIIAYLAALAGGHAIALLPPCDRGVAARFEDKFRPHIYFRQFENRWRADETAQPSPEILHPDLALLLSTSGSTGEGKYVRLSSTNLAANAASIAEYLHLDSDDRGALILPLHYSYGLSVLNSHLAVHASLFVPGKSILDPGFVEDLRDNRCTSIPGVPYSFELLEKVGFREKRLPHLRMVTVAGGRLSADLVRLYSDHLARDGAEFFVMYGQTEATARIAFVPPHLLDDNPDSIGIAIPNGELGLADEDGREIRDADTPGELVYRGPNVMMGYAASRADLHRGPDLAELKTGDLAVRNKDGLYRIVGRRSRMSKIAGLRVGHDALEQALALKGIQAAVFGDDHAIFAVYTSAHAEDAVRKTLIEASGLTAMHVAVSRQDKLPRLASGKIDYQQLKAGYEDGRFRRTENVREAFREAFFPQSTADQDTFVSLGGDSLRYVRLSLNLERILNHLPENWENRPIAELATMQQAKTRMQSLGTDLVIRTLAILLVVIQHATLWPAPGGAAAMVMLIGYSLARFQSNNLFSGHITRVFRPVTSVLVPYYLIIALYGLVWGKVPWGSVFLVGNFGLADPAERTMLPFLYWFVEAYVQMVIIWAGLFAIPALRKAGAKNPFFFGLSILVTAMTLRFVGPVIWPLGNREVFTVPWILYLTVFGWLAYYADSVSRKILVLAVGAVIFPLVAYYGGNWVGSWVKYMLQFAFLGALLFVPRMPMPRWVAGIVLPISAASYYIYLFHRFVPELVLALEAKLPWSVFAAASIIGGIAVGLLARELLKNLPHWTTLVRLPMAVWRKAAAFPAAGLNRRAV</sequence>
<comment type="similarity">
    <text evidence="1">Belongs to the ATP-dependent AMP-binding enzyme family.</text>
</comment>
<dbReference type="Pfam" id="PF00501">
    <property type="entry name" value="AMP-binding"/>
    <property type="match status" value="1"/>
</dbReference>
<dbReference type="GO" id="GO:0006631">
    <property type="term" value="P:fatty acid metabolic process"/>
    <property type="evidence" value="ECO:0007669"/>
    <property type="project" value="TreeGrafter"/>
</dbReference>
<evidence type="ECO:0000313" key="5">
    <source>
        <dbReference type="EMBL" id="PSH68335.1"/>
    </source>
</evidence>
<protein>
    <submittedName>
        <fullName evidence="5">AMP-dependent synthetase</fullName>
    </submittedName>
</protein>
<organism evidence="5 6">
    <name type="scientific">Phyllobacterium brassicacearum</name>
    <dbReference type="NCBI Taxonomy" id="314235"/>
    <lineage>
        <taxon>Bacteria</taxon>
        <taxon>Pseudomonadati</taxon>
        <taxon>Pseudomonadota</taxon>
        <taxon>Alphaproteobacteria</taxon>
        <taxon>Hyphomicrobiales</taxon>
        <taxon>Phyllobacteriaceae</taxon>
        <taxon>Phyllobacterium</taxon>
    </lineage>
</organism>
<keyword evidence="3" id="KW-1133">Transmembrane helix</keyword>
<keyword evidence="2" id="KW-0436">Ligase</keyword>
<keyword evidence="3" id="KW-0812">Transmembrane</keyword>
<dbReference type="InterPro" id="IPR042099">
    <property type="entry name" value="ANL_N_sf"/>
</dbReference>
<evidence type="ECO:0000256" key="2">
    <source>
        <dbReference type="ARBA" id="ARBA00022598"/>
    </source>
</evidence>
<feature type="transmembrane region" description="Helical" evidence="3">
    <location>
        <begin position="676"/>
        <end position="699"/>
    </location>
</feature>
<dbReference type="GO" id="GO:0031956">
    <property type="term" value="F:medium-chain fatty acid-CoA ligase activity"/>
    <property type="evidence" value="ECO:0007669"/>
    <property type="project" value="TreeGrafter"/>
</dbReference>
<gene>
    <name evidence="5" type="ORF">CU102_13625</name>
</gene>
<reference evidence="6" key="1">
    <citation type="submission" date="2017-11" db="EMBL/GenBank/DDBJ databases">
        <authorList>
            <person name="Kuznetsova I."/>
            <person name="Sazanova A."/>
            <person name="Chirak E."/>
            <person name="Safronova V."/>
            <person name="Willems A."/>
        </authorList>
    </citation>
    <scope>NUCLEOTIDE SEQUENCE [LARGE SCALE GENOMIC DNA]</scope>
    <source>
        <strain evidence="6">STM 196</strain>
    </source>
</reference>
<comment type="caution">
    <text evidence="5">The sequence shown here is derived from an EMBL/GenBank/DDBJ whole genome shotgun (WGS) entry which is preliminary data.</text>
</comment>
<evidence type="ECO:0000256" key="1">
    <source>
        <dbReference type="ARBA" id="ARBA00006432"/>
    </source>
</evidence>
<feature type="transmembrane region" description="Helical" evidence="3">
    <location>
        <begin position="778"/>
        <end position="799"/>
    </location>
</feature>
<dbReference type="PANTHER" id="PTHR43201:SF5">
    <property type="entry name" value="MEDIUM-CHAIN ACYL-COA LIGASE ACSF2, MITOCHONDRIAL"/>
    <property type="match status" value="1"/>
</dbReference>
<keyword evidence="3" id="KW-0472">Membrane</keyword>
<dbReference type="Proteomes" id="UP000241444">
    <property type="component" value="Unassembled WGS sequence"/>
</dbReference>
<dbReference type="InterPro" id="IPR000873">
    <property type="entry name" value="AMP-dep_synth/lig_dom"/>
</dbReference>
<feature type="transmembrane region" description="Helical" evidence="3">
    <location>
        <begin position="566"/>
        <end position="582"/>
    </location>
</feature>
<proteinExistence type="inferred from homology"/>
<dbReference type="SUPFAM" id="SSF56801">
    <property type="entry name" value="Acetyl-CoA synthetase-like"/>
    <property type="match status" value="1"/>
</dbReference>
<dbReference type="Gene3D" id="3.30.300.30">
    <property type="match status" value="1"/>
</dbReference>
<feature type="transmembrane region" description="Helical" evidence="3">
    <location>
        <begin position="730"/>
        <end position="748"/>
    </location>
</feature>
<feature type="domain" description="AMP-dependent synthetase/ligase" evidence="4">
    <location>
        <begin position="114"/>
        <end position="335"/>
    </location>
</feature>
<feature type="transmembrane region" description="Helical" evidence="3">
    <location>
        <begin position="594"/>
        <end position="615"/>
    </location>
</feature>
<dbReference type="PANTHER" id="PTHR43201">
    <property type="entry name" value="ACYL-COA SYNTHETASE"/>
    <property type="match status" value="1"/>
</dbReference>
<feature type="transmembrane region" description="Helical" evidence="3">
    <location>
        <begin position="811"/>
        <end position="831"/>
    </location>
</feature>
<evidence type="ECO:0000313" key="6">
    <source>
        <dbReference type="Proteomes" id="UP000241444"/>
    </source>
</evidence>